<name>A0A4R2PWU2_9RHOB</name>
<comment type="caution">
    <text evidence="1">The sequence shown here is derived from an EMBL/GenBank/DDBJ whole genome shotgun (WGS) entry which is preliminary data.</text>
</comment>
<dbReference type="Gene3D" id="3.40.50.1820">
    <property type="entry name" value="alpha/beta hydrolase"/>
    <property type="match status" value="1"/>
</dbReference>
<dbReference type="RefSeq" id="WP_132462436.1">
    <property type="nucleotide sequence ID" value="NZ_SLXP01000007.1"/>
</dbReference>
<dbReference type="GO" id="GO:0016787">
    <property type="term" value="F:hydrolase activity"/>
    <property type="evidence" value="ECO:0007669"/>
    <property type="project" value="UniProtKB-KW"/>
</dbReference>
<dbReference type="InterPro" id="IPR010297">
    <property type="entry name" value="DUF900_hydrolase"/>
</dbReference>
<dbReference type="InterPro" id="IPR029058">
    <property type="entry name" value="AB_hydrolase_fold"/>
</dbReference>
<accession>A0A4R2PWU2</accession>
<dbReference type="AlphaFoldDB" id="A0A4R2PWU2"/>
<sequence length="315" mass="34847">MDFIFCVRSVRGGQFASEPGATHFLAVPEGAATPVPDHRITKRDWFARVQEEAKSGTFDGLPAGDIVMNVHGYNNSQQTMLDRHRKIRKGLEAHGFKGVVVSFDWPSADSALNYLEDRTDAKQTAFRLVDEGIAAFAALQRPDCRINVHILAHSMGAYVVREAFDDADDRPAVAAHSWAVSQVMLVGADISAASMEDGNPKSSSLYRHCVRLTNYYNPYDSVLSLSNIKRIGVAPRAGRIGLPDALPGKAVNVYCGEYFDRHKDMLGDAPTVAHNWYFDDAHFMQDVFLTVQGDLDRHEFPTRLPTAQGNLALRP</sequence>
<dbReference type="SUPFAM" id="SSF53474">
    <property type="entry name" value="alpha/beta-Hydrolases"/>
    <property type="match status" value="1"/>
</dbReference>
<dbReference type="EMBL" id="SLXP01000007">
    <property type="protein sequence ID" value="TCP40449.1"/>
    <property type="molecule type" value="Genomic_DNA"/>
</dbReference>
<dbReference type="Proteomes" id="UP000294835">
    <property type="component" value="Unassembled WGS sequence"/>
</dbReference>
<proteinExistence type="predicted"/>
<keyword evidence="2" id="KW-1185">Reference proteome</keyword>
<protein>
    <submittedName>
        <fullName evidence="1">Alpha/beta hydrolase family protein DUF900</fullName>
    </submittedName>
</protein>
<evidence type="ECO:0000313" key="1">
    <source>
        <dbReference type="EMBL" id="TCP40449.1"/>
    </source>
</evidence>
<keyword evidence="1" id="KW-0378">Hydrolase</keyword>
<gene>
    <name evidence="1" type="ORF">EV662_10759</name>
</gene>
<organism evidence="1 2">
    <name type="scientific">Rhodovulum marinum</name>
    <dbReference type="NCBI Taxonomy" id="320662"/>
    <lineage>
        <taxon>Bacteria</taxon>
        <taxon>Pseudomonadati</taxon>
        <taxon>Pseudomonadota</taxon>
        <taxon>Alphaproteobacteria</taxon>
        <taxon>Rhodobacterales</taxon>
        <taxon>Paracoccaceae</taxon>
        <taxon>Rhodovulum</taxon>
    </lineage>
</organism>
<dbReference type="Pfam" id="PF05990">
    <property type="entry name" value="DUF900"/>
    <property type="match status" value="1"/>
</dbReference>
<dbReference type="OrthoDB" id="9797755at2"/>
<evidence type="ECO:0000313" key="2">
    <source>
        <dbReference type="Proteomes" id="UP000294835"/>
    </source>
</evidence>
<reference evidence="1 2" key="1">
    <citation type="submission" date="2019-03" db="EMBL/GenBank/DDBJ databases">
        <title>Genomic Encyclopedia of Type Strains, Phase IV (KMG-IV): sequencing the most valuable type-strain genomes for metagenomic binning, comparative biology and taxonomic classification.</title>
        <authorList>
            <person name="Goeker M."/>
        </authorList>
    </citation>
    <scope>NUCLEOTIDE SEQUENCE [LARGE SCALE GENOMIC DNA]</scope>
    <source>
        <strain evidence="1 2">DSM 18063</strain>
    </source>
</reference>